<feature type="compositionally biased region" description="Low complexity" evidence="2">
    <location>
        <begin position="236"/>
        <end position="248"/>
    </location>
</feature>
<gene>
    <name evidence="3" type="ORF">TWF694_007046</name>
</gene>
<keyword evidence="1" id="KW-0175">Coiled coil</keyword>
<comment type="caution">
    <text evidence="3">The sequence shown here is derived from an EMBL/GenBank/DDBJ whole genome shotgun (WGS) entry which is preliminary data.</text>
</comment>
<feature type="compositionally biased region" description="Polar residues" evidence="2">
    <location>
        <begin position="1250"/>
        <end position="1260"/>
    </location>
</feature>
<feature type="region of interest" description="Disordered" evidence="2">
    <location>
        <begin position="1"/>
        <end position="206"/>
    </location>
</feature>
<feature type="region of interest" description="Disordered" evidence="2">
    <location>
        <begin position="222"/>
        <end position="266"/>
    </location>
</feature>
<name>A0AAV9XNN4_9PEZI</name>
<feature type="compositionally biased region" description="Low complexity" evidence="2">
    <location>
        <begin position="1339"/>
        <end position="1350"/>
    </location>
</feature>
<organism evidence="3 4">
    <name type="scientific">Orbilia ellipsospora</name>
    <dbReference type="NCBI Taxonomy" id="2528407"/>
    <lineage>
        <taxon>Eukaryota</taxon>
        <taxon>Fungi</taxon>
        <taxon>Dikarya</taxon>
        <taxon>Ascomycota</taxon>
        <taxon>Pezizomycotina</taxon>
        <taxon>Orbiliomycetes</taxon>
        <taxon>Orbiliales</taxon>
        <taxon>Orbiliaceae</taxon>
        <taxon>Orbilia</taxon>
    </lineage>
</organism>
<feature type="coiled-coil region" evidence="1">
    <location>
        <begin position="828"/>
        <end position="1060"/>
    </location>
</feature>
<dbReference type="EMBL" id="JAVHJO010000002">
    <property type="protein sequence ID" value="KAK6543126.1"/>
    <property type="molecule type" value="Genomic_DNA"/>
</dbReference>
<feature type="compositionally biased region" description="Low complexity" evidence="2">
    <location>
        <begin position="64"/>
        <end position="91"/>
    </location>
</feature>
<dbReference type="Proteomes" id="UP001365542">
    <property type="component" value="Unassembled WGS sequence"/>
</dbReference>
<evidence type="ECO:0000313" key="3">
    <source>
        <dbReference type="EMBL" id="KAK6543126.1"/>
    </source>
</evidence>
<feature type="compositionally biased region" description="Polar residues" evidence="2">
    <location>
        <begin position="114"/>
        <end position="125"/>
    </location>
</feature>
<feature type="coiled-coil region" evidence="1">
    <location>
        <begin position="618"/>
        <end position="776"/>
    </location>
</feature>
<evidence type="ECO:0000313" key="4">
    <source>
        <dbReference type="Proteomes" id="UP001365542"/>
    </source>
</evidence>
<proteinExistence type="predicted"/>
<feature type="region of interest" description="Disordered" evidence="2">
    <location>
        <begin position="1314"/>
        <end position="1352"/>
    </location>
</feature>
<evidence type="ECO:0000256" key="2">
    <source>
        <dbReference type="SAM" id="MobiDB-lite"/>
    </source>
</evidence>
<protein>
    <submittedName>
        <fullName evidence="3">Uncharacterized protein</fullName>
    </submittedName>
</protein>
<evidence type="ECO:0000256" key="1">
    <source>
        <dbReference type="SAM" id="Coils"/>
    </source>
</evidence>
<sequence>MPWPWNRPKSPTGFLDDTPIPVLTSPTSNGSSASKSGGHTKPECNGVTHASLNSRSAFGRQCATTSRSTTPTSSTTRNSSSSTSYGRSASSLGFTPEVPSKIPAPRRHSRDTHTLSSNPTTTFRTPSIIPEEHNYNGENSASSSSGGTSNLRLARRASLRDTERRATRSPDLLSRPQPSVESLSSTASSLQSDINSHPGHGKRSLSAGSQLAMFQTSPGFANGRAFSPTRSVGSITHQTTTATTTSVTRSQKAIIPPGSRQSANSEEVYYELPESNEQVNGLNAHEIEDKDLKHKAVVDLNTAPGQSNGHIRTTSNTNSREAMLEAEVARLRKLCDKYKRASVNASSSSVGSVTDPHLVIPDASTAATSSSSEAHRVVKVMKVANEHLQKKIHARDAMLADRLAELETVHNRHAIELEQQKQGYQTQMQQLDGLHKRELEAITQQNLQEVAIARREIEQSIATTESQQEHLNKIAALQAEIDGLKNLEKTRADGRDAEMEEIKLQAAEEMAAAKKAWAEAEEGWEIKTEEMRRQLLEERKPIDCNCSSEFDSSAIDQLKRNHESEISALKTSIRILEGSRGTTVEQLEEDQRVYRKVSELEASLSSKVRALTAERKTSERLRASLTAVEEAKADLQLQKDEINNQLASQLESHERLLSEARAGSEEIRAQERQVVKKEMRKAIEQYESELEIERARVSQLREQYETDAREFDNRITELIKEHIQEKDRSEATHDAALKALEKRVKEQAQAEFSALKAELEEKERFMESKLRDRDDELASSRRGIDEALKERQVSFNKEKEQLIAEYQVVINAGDRLRDQDRAAFQSEKDQWDQLLAESRKELETLREQSDKLMEERLKAAQQEFETTVSQTRITHEQEKQTLQAALEEARAQVEAQRNALELQHQTQLREAEQEFQLRRNSEKQVDAAKFEEAKAEIERNRGEFYAEIKRLQQENTETKNRAAQIVSELQQQLKEDEESKQQLLDRVAKAEAEKDSVEVQLGAIKSRFDGANTALTEQTEALRKAEAQIKMLSEGTQAARNELENERKTSSQTITDLRSQIQSRETMAKELRGRHQKEIEDLQFQIRTAQTKLEINDVEVESLKETIRQKEGVLTALRDEKSGYGAAWSDEKRSLVTKHDQIIDGHLSTIAKLEDTINKMRVRSTEEARAAEAKAVEQQGLVAQWVSSSNRKADEAQRLDRALKEANTKTESFKLDVKALKNDLKQYEKESKEQKAEIKSLSKELKSAQEENTSLKTQMESSSSSSYRHTRQISDLETKIHALAKEIHDSRSEITVHRRTVAKRDSTIRQLEDALQQRTPRNGRASPGPNNSLQSNVETASTPTPANPSTLQRELRDAKAEITRLTEKLEMYDNEYRHFLEDHEMLKVEHEQGQKTMKAKLDAIVPELEQLRKSKRDLELRLQSAELRLATSGGLRRGAPNSDGPILRSQSSMSYLRHGEISLGGLDG</sequence>
<dbReference type="Gene3D" id="1.10.287.1490">
    <property type="match status" value="1"/>
</dbReference>
<reference evidence="3 4" key="1">
    <citation type="submission" date="2019-10" db="EMBL/GenBank/DDBJ databases">
        <authorList>
            <person name="Palmer J.M."/>
        </authorList>
    </citation>
    <scope>NUCLEOTIDE SEQUENCE [LARGE SCALE GENOMIC DNA]</scope>
    <source>
        <strain evidence="3 4">TWF694</strain>
    </source>
</reference>
<feature type="compositionally biased region" description="Basic and acidic residues" evidence="2">
    <location>
        <begin position="158"/>
        <end position="168"/>
    </location>
</feature>
<feature type="compositionally biased region" description="Polar residues" evidence="2">
    <location>
        <begin position="1328"/>
        <end position="1338"/>
    </location>
</feature>
<accession>A0AAV9XNN4</accession>
<feature type="region of interest" description="Disordered" evidence="2">
    <location>
        <begin position="1243"/>
        <end position="1272"/>
    </location>
</feature>
<feature type="compositionally biased region" description="Low complexity" evidence="2">
    <location>
        <begin position="136"/>
        <end position="152"/>
    </location>
</feature>
<feature type="compositionally biased region" description="Low complexity" evidence="2">
    <location>
        <begin position="179"/>
        <end position="192"/>
    </location>
</feature>
<keyword evidence="4" id="KW-1185">Reference proteome</keyword>
<feature type="compositionally biased region" description="Polar residues" evidence="2">
    <location>
        <begin position="24"/>
        <end position="37"/>
    </location>
</feature>
<feature type="region of interest" description="Disordered" evidence="2">
    <location>
        <begin position="1431"/>
        <end position="1451"/>
    </location>
</feature>